<feature type="transmembrane region" description="Helical" evidence="1">
    <location>
        <begin position="20"/>
        <end position="40"/>
    </location>
</feature>
<dbReference type="GO" id="GO:0046521">
    <property type="term" value="P:sphingoid catabolic process"/>
    <property type="evidence" value="ECO:0007669"/>
    <property type="project" value="TreeGrafter"/>
</dbReference>
<gene>
    <name evidence="2" type="ORF">C8A05DRAFT_17258</name>
</gene>
<evidence type="ECO:0008006" key="4">
    <source>
        <dbReference type="Google" id="ProtNLM"/>
    </source>
</evidence>
<feature type="transmembrane region" description="Helical" evidence="1">
    <location>
        <begin position="80"/>
        <end position="99"/>
    </location>
</feature>
<keyword evidence="1" id="KW-1133">Transmembrane helix</keyword>
<feature type="transmembrane region" description="Helical" evidence="1">
    <location>
        <begin position="141"/>
        <end position="161"/>
    </location>
</feature>
<comment type="caution">
    <text evidence="2">The sequence shown here is derived from an EMBL/GenBank/DDBJ whole genome shotgun (WGS) entry which is preliminary data.</text>
</comment>
<dbReference type="PANTHER" id="PTHR28026">
    <property type="entry name" value="DUF962 DOMAIN PROTEIN (AFU_ORTHOLOGUE AFUA_8G05310)"/>
    <property type="match status" value="1"/>
</dbReference>
<dbReference type="GO" id="GO:0016020">
    <property type="term" value="C:membrane"/>
    <property type="evidence" value="ECO:0007669"/>
    <property type="project" value="GOC"/>
</dbReference>
<reference evidence="2" key="2">
    <citation type="submission" date="2023-05" db="EMBL/GenBank/DDBJ databases">
        <authorList>
            <consortium name="Lawrence Berkeley National Laboratory"/>
            <person name="Steindorff A."/>
            <person name="Hensen N."/>
            <person name="Bonometti L."/>
            <person name="Westerberg I."/>
            <person name="Brannstrom I.O."/>
            <person name="Guillou S."/>
            <person name="Cros-Aarteil S."/>
            <person name="Calhoun S."/>
            <person name="Haridas S."/>
            <person name="Kuo A."/>
            <person name="Mondo S."/>
            <person name="Pangilinan J."/>
            <person name="Riley R."/>
            <person name="Labutti K."/>
            <person name="Andreopoulos B."/>
            <person name="Lipzen A."/>
            <person name="Chen C."/>
            <person name="Yanf M."/>
            <person name="Daum C."/>
            <person name="Ng V."/>
            <person name="Clum A."/>
            <person name="Ohm R."/>
            <person name="Martin F."/>
            <person name="Silar P."/>
            <person name="Natvig D."/>
            <person name="Lalanne C."/>
            <person name="Gautier V."/>
            <person name="Ament-Velasquez S.L."/>
            <person name="Kruys A."/>
            <person name="Hutchinson M.I."/>
            <person name="Powell A.J."/>
            <person name="Barry K."/>
            <person name="Miller A.N."/>
            <person name="Grigoriev I.V."/>
            <person name="Debuchy R."/>
            <person name="Gladieux P."/>
            <person name="Thoren M.H."/>
            <person name="Johannesson H."/>
        </authorList>
    </citation>
    <scope>NUCLEOTIDE SEQUENCE</scope>
    <source>
        <strain evidence="2">CBS 103.79</strain>
    </source>
</reference>
<dbReference type="EMBL" id="MU855672">
    <property type="protein sequence ID" value="KAK3900432.1"/>
    <property type="molecule type" value="Genomic_DNA"/>
</dbReference>
<reference evidence="2" key="1">
    <citation type="journal article" date="2023" name="Mol. Phylogenet. Evol.">
        <title>Genome-scale phylogeny and comparative genomics of the fungal order Sordariales.</title>
        <authorList>
            <person name="Hensen N."/>
            <person name="Bonometti L."/>
            <person name="Westerberg I."/>
            <person name="Brannstrom I.O."/>
            <person name="Guillou S."/>
            <person name="Cros-Aarteil S."/>
            <person name="Calhoun S."/>
            <person name="Haridas S."/>
            <person name="Kuo A."/>
            <person name="Mondo S."/>
            <person name="Pangilinan J."/>
            <person name="Riley R."/>
            <person name="LaButti K."/>
            <person name="Andreopoulos B."/>
            <person name="Lipzen A."/>
            <person name="Chen C."/>
            <person name="Yan M."/>
            <person name="Daum C."/>
            <person name="Ng V."/>
            <person name="Clum A."/>
            <person name="Steindorff A."/>
            <person name="Ohm R.A."/>
            <person name="Martin F."/>
            <person name="Silar P."/>
            <person name="Natvig D.O."/>
            <person name="Lalanne C."/>
            <person name="Gautier V."/>
            <person name="Ament-Velasquez S.L."/>
            <person name="Kruys A."/>
            <person name="Hutchinson M.I."/>
            <person name="Powell A.J."/>
            <person name="Barry K."/>
            <person name="Miller A.N."/>
            <person name="Grigoriev I.V."/>
            <person name="Debuchy R."/>
            <person name="Gladieux P."/>
            <person name="Hiltunen Thoren M."/>
            <person name="Johannesson H."/>
        </authorList>
    </citation>
    <scope>NUCLEOTIDE SEQUENCE</scope>
    <source>
        <strain evidence="2">CBS 103.79</strain>
    </source>
</reference>
<evidence type="ECO:0000313" key="2">
    <source>
        <dbReference type="EMBL" id="KAK3900432.1"/>
    </source>
</evidence>
<dbReference type="GO" id="GO:0005783">
    <property type="term" value="C:endoplasmic reticulum"/>
    <property type="evidence" value="ECO:0007669"/>
    <property type="project" value="TreeGrafter"/>
</dbReference>
<dbReference type="InterPro" id="IPR009305">
    <property type="entry name" value="Mpo1-like"/>
</dbReference>
<keyword evidence="1" id="KW-0812">Transmembrane</keyword>
<keyword evidence="3" id="KW-1185">Reference proteome</keyword>
<dbReference type="Proteomes" id="UP001303889">
    <property type="component" value="Unassembled WGS sequence"/>
</dbReference>
<evidence type="ECO:0000313" key="3">
    <source>
        <dbReference type="Proteomes" id="UP001303889"/>
    </source>
</evidence>
<sequence>MSLDLEKQLTFYGAYHHNQVNVIIHMVCVPLILFSFFAVLSNYGPFFTLPSWLQVPYLEPNLGAFAAMTWGGLYLLLEPVAGGALALICLAAAAVTNYLRLQDAASSNQVAIAVHVVCWIAQFVGHGAFEGRAPALLDNLFQAIFLAPLFVWLELLFIVGYRPELKKRVDKAVVAEITKFRESKAKKVQ</sequence>
<proteinExistence type="predicted"/>
<keyword evidence="1" id="KW-0472">Membrane</keyword>
<dbReference type="Pfam" id="PF06127">
    <property type="entry name" value="Mpo1-like"/>
    <property type="match status" value="1"/>
</dbReference>
<protein>
    <recommendedName>
        <fullName evidence="4">DUF962 domain-containing protein</fullName>
    </recommendedName>
</protein>
<feature type="transmembrane region" description="Helical" evidence="1">
    <location>
        <begin position="111"/>
        <end position="129"/>
    </location>
</feature>
<name>A0AAN6MHV0_9PEZI</name>
<evidence type="ECO:0000256" key="1">
    <source>
        <dbReference type="SAM" id="Phobius"/>
    </source>
</evidence>
<accession>A0AAN6MHV0</accession>
<organism evidence="2 3">
    <name type="scientific">Staphylotrichum tortipilum</name>
    <dbReference type="NCBI Taxonomy" id="2831512"/>
    <lineage>
        <taxon>Eukaryota</taxon>
        <taxon>Fungi</taxon>
        <taxon>Dikarya</taxon>
        <taxon>Ascomycota</taxon>
        <taxon>Pezizomycotina</taxon>
        <taxon>Sordariomycetes</taxon>
        <taxon>Sordariomycetidae</taxon>
        <taxon>Sordariales</taxon>
        <taxon>Chaetomiaceae</taxon>
        <taxon>Staphylotrichum</taxon>
    </lineage>
</organism>
<dbReference type="PANTHER" id="PTHR28026:SF9">
    <property type="entry name" value="2-HYDROXY-PALMITIC ACID DIOXYGENASE MPO1"/>
    <property type="match status" value="1"/>
</dbReference>
<dbReference type="AlphaFoldDB" id="A0AAN6MHV0"/>